<dbReference type="EMBL" id="JAJADR010000006">
    <property type="protein sequence ID" value="MCB2409946.1"/>
    <property type="molecule type" value="Genomic_DNA"/>
</dbReference>
<sequence>MSQPAPLPISIVTAPHYHWGEGCDGWHLVDTAALSIIQERMPAGSREARHYHQYARQFFFILAGEATLEINGVTHRLLPHTGLEVPPGAPHQLCNESAGELLFTVTSQPKSHGDRINL</sequence>
<evidence type="ECO:0000313" key="3">
    <source>
        <dbReference type="Proteomes" id="UP001165296"/>
    </source>
</evidence>
<organism evidence="2 3">
    <name type="scientific">Hymenobacter lucidus</name>
    <dbReference type="NCBI Taxonomy" id="2880930"/>
    <lineage>
        <taxon>Bacteria</taxon>
        <taxon>Pseudomonadati</taxon>
        <taxon>Bacteroidota</taxon>
        <taxon>Cytophagia</taxon>
        <taxon>Cytophagales</taxon>
        <taxon>Hymenobacteraceae</taxon>
        <taxon>Hymenobacter</taxon>
    </lineage>
</organism>
<proteinExistence type="predicted"/>
<dbReference type="InterPro" id="IPR011051">
    <property type="entry name" value="RmlC_Cupin_sf"/>
</dbReference>
<keyword evidence="3" id="KW-1185">Reference proteome</keyword>
<dbReference type="InterPro" id="IPR014710">
    <property type="entry name" value="RmlC-like_jellyroll"/>
</dbReference>
<reference evidence="2" key="1">
    <citation type="submission" date="2021-10" db="EMBL/GenBank/DDBJ databases">
        <authorList>
            <person name="Dean J.D."/>
            <person name="Kim M.K."/>
            <person name="Newey C.N."/>
            <person name="Stoker T.S."/>
            <person name="Thompson D.W."/>
            <person name="Grose J.H."/>
        </authorList>
    </citation>
    <scope>NUCLEOTIDE SEQUENCE</scope>
    <source>
        <strain evidence="2">BT178</strain>
    </source>
</reference>
<dbReference type="SUPFAM" id="SSF51182">
    <property type="entry name" value="RmlC-like cupins"/>
    <property type="match status" value="1"/>
</dbReference>
<dbReference type="Gene3D" id="2.60.120.10">
    <property type="entry name" value="Jelly Rolls"/>
    <property type="match status" value="1"/>
</dbReference>
<name>A0ABS8AVK5_9BACT</name>
<accession>A0ABS8AVK5</accession>
<evidence type="ECO:0000313" key="2">
    <source>
        <dbReference type="EMBL" id="MCB2409946.1"/>
    </source>
</evidence>
<dbReference type="Pfam" id="PF07883">
    <property type="entry name" value="Cupin_2"/>
    <property type="match status" value="1"/>
</dbReference>
<gene>
    <name evidence="2" type="ORF">LGH74_18290</name>
</gene>
<feature type="domain" description="Cupin type-2" evidence="1">
    <location>
        <begin position="40"/>
        <end position="104"/>
    </location>
</feature>
<evidence type="ECO:0000259" key="1">
    <source>
        <dbReference type="Pfam" id="PF07883"/>
    </source>
</evidence>
<protein>
    <submittedName>
        <fullName evidence="2">Cupin domain-containing protein</fullName>
    </submittedName>
</protein>
<dbReference type="InterPro" id="IPR013096">
    <property type="entry name" value="Cupin_2"/>
</dbReference>
<comment type="caution">
    <text evidence="2">The sequence shown here is derived from an EMBL/GenBank/DDBJ whole genome shotgun (WGS) entry which is preliminary data.</text>
</comment>
<dbReference type="Proteomes" id="UP001165296">
    <property type="component" value="Unassembled WGS sequence"/>
</dbReference>